<proteinExistence type="predicted"/>
<accession>A0A081NGL5</accession>
<keyword evidence="2" id="KW-1185">Reference proteome</keyword>
<evidence type="ECO:0008006" key="3">
    <source>
        <dbReference type="Google" id="ProtNLM"/>
    </source>
</evidence>
<evidence type="ECO:0000313" key="1">
    <source>
        <dbReference type="EMBL" id="KEQ17588.1"/>
    </source>
</evidence>
<gene>
    <name evidence="1" type="ORF">GZ78_17815</name>
</gene>
<organism evidence="1 2">
    <name type="scientific">Endozoicomonas numazuensis</name>
    <dbReference type="NCBI Taxonomy" id="1137799"/>
    <lineage>
        <taxon>Bacteria</taxon>
        <taxon>Pseudomonadati</taxon>
        <taxon>Pseudomonadota</taxon>
        <taxon>Gammaproteobacteria</taxon>
        <taxon>Oceanospirillales</taxon>
        <taxon>Endozoicomonadaceae</taxon>
        <taxon>Endozoicomonas</taxon>
    </lineage>
</organism>
<dbReference type="InterPro" id="IPR024747">
    <property type="entry name" value="Pyridox_Oxase-rel"/>
</dbReference>
<dbReference type="Gene3D" id="2.30.110.10">
    <property type="entry name" value="Electron Transport, Fmn-binding Protein, Chain A"/>
    <property type="match status" value="1"/>
</dbReference>
<dbReference type="EMBL" id="JOKH01000003">
    <property type="protein sequence ID" value="KEQ17588.1"/>
    <property type="molecule type" value="Genomic_DNA"/>
</dbReference>
<dbReference type="AlphaFoldDB" id="A0A081NGL5"/>
<protein>
    <recommendedName>
        <fullName evidence="3">Flavin-nucleotide-binding protein</fullName>
    </recommendedName>
</protein>
<evidence type="ECO:0000313" key="2">
    <source>
        <dbReference type="Proteomes" id="UP000028073"/>
    </source>
</evidence>
<dbReference type="PANTHER" id="PTHR34071">
    <property type="entry name" value="5-NITROIMIDAZOLE ANTIBIOTICS RESISTANCE PROTEIN, NIMA-FAMILY-RELATED PROTEIN-RELATED"/>
    <property type="match status" value="1"/>
</dbReference>
<dbReference type="RefSeq" id="WP_034838545.1">
    <property type="nucleotide sequence ID" value="NZ_JOKH01000003.1"/>
</dbReference>
<dbReference type="Pfam" id="PF12900">
    <property type="entry name" value="Pyridox_ox_2"/>
    <property type="match status" value="1"/>
</dbReference>
<dbReference type="PANTHER" id="PTHR34071:SF2">
    <property type="entry name" value="FLAVIN-NUCLEOTIDE-BINDING PROTEIN"/>
    <property type="match status" value="1"/>
</dbReference>
<dbReference type="OrthoDB" id="116031at2"/>
<comment type="caution">
    <text evidence="1">The sequence shown here is derived from an EMBL/GenBank/DDBJ whole genome shotgun (WGS) entry which is preliminary data.</text>
</comment>
<sequence length="214" mass="23835">MEKLVPTQKTRVRRGPAKAVFDREMLYQIFDEARMAHVGFSVDEQSYVIPMLAWRVGDQLYIHGSRGSRMIKALTEGAQSCVTATLIDGMVLSKSAFHHSTNYRSAVVFGPFRAVEDPAEINESLQLFLEGIAPGRWQEVRPPSEKELKATSILAIKLEEASVKVRTGPANEDPEDLDLPVWTGQLQLKQVITGMVADDNTSADIDTPDYSQAW</sequence>
<dbReference type="InterPro" id="IPR012349">
    <property type="entry name" value="Split_barrel_FMN-bd"/>
</dbReference>
<dbReference type="Proteomes" id="UP000028073">
    <property type="component" value="Unassembled WGS sequence"/>
</dbReference>
<reference evidence="1 2" key="1">
    <citation type="submission" date="2014-06" db="EMBL/GenBank/DDBJ databases">
        <title>Whole Genome Sequences of Three Symbiotic Endozoicomonas Bacteria.</title>
        <authorList>
            <person name="Neave M.J."/>
            <person name="Apprill A."/>
            <person name="Voolstra C.R."/>
        </authorList>
    </citation>
    <scope>NUCLEOTIDE SEQUENCE [LARGE SCALE GENOMIC DNA]</scope>
    <source>
        <strain evidence="1 2">DSM 25634</strain>
    </source>
</reference>
<dbReference type="eggNOG" id="COG3467">
    <property type="taxonomic scope" value="Bacteria"/>
</dbReference>
<dbReference type="SUPFAM" id="SSF50475">
    <property type="entry name" value="FMN-binding split barrel"/>
    <property type="match status" value="1"/>
</dbReference>
<name>A0A081NGL5_9GAMM</name>